<dbReference type="Pfam" id="PF07277">
    <property type="entry name" value="SapC"/>
    <property type="match status" value="1"/>
</dbReference>
<reference evidence="1 2" key="1">
    <citation type="submission" date="2017-05" db="EMBL/GenBank/DDBJ databases">
        <title>Genome Sequence of Loktanella vestfoldensis Strain SMR4r Isolated from a Culture of the Diatom Skeletonema marinoi.</title>
        <authorList>
            <person name="Topel M."/>
            <person name="Pinder M.I.M."/>
            <person name="Johansson O.N."/>
            <person name="Kourtchenko O."/>
            <person name="Godhe A."/>
            <person name="Clarke A.K."/>
        </authorList>
    </citation>
    <scope>NUCLEOTIDE SEQUENCE [LARGE SCALE GENOMIC DNA]</scope>
    <source>
        <strain evidence="1 2">SMR4r</strain>
    </source>
</reference>
<keyword evidence="2" id="KW-1185">Reference proteome</keyword>
<dbReference type="AlphaFoldDB" id="A0A1Y0EDY6"/>
<sequence>MPRYELITKSGFAAQAWRRVDSYAFAATDAVAPLVVQELAKACVSLPIAFIRQNDVFVPHAVQGLEPGRNLFVVNGKWVAPYTPAAYRGYPFALAQGDGDDLHLCVDMDSGLVGAGEGFDQPFFDDAGEAAQPVKDALNFLQQIHRNRAVTQRVCAALAAEDLFQPWPLKVQGPDGERRIDGLFRIDEACLNSLDADALHRVQQAGGLPVAYCQLISMSNIQTLGLIQRKLAEVKTRMPEMSDQIDVDGILQRHKSSLPEQDLAPAENDNVVNIAADEGDFDLSAFVKPRQND</sequence>
<dbReference type="KEGG" id="lvs:LOKVESSMR4R_02396"/>
<organism evidence="1 2">
    <name type="scientific">Yoonia vestfoldensis</name>
    <dbReference type="NCBI Taxonomy" id="245188"/>
    <lineage>
        <taxon>Bacteria</taxon>
        <taxon>Pseudomonadati</taxon>
        <taxon>Pseudomonadota</taxon>
        <taxon>Alphaproteobacteria</taxon>
        <taxon>Rhodobacterales</taxon>
        <taxon>Paracoccaceae</taxon>
        <taxon>Yoonia</taxon>
    </lineage>
</organism>
<accession>A0A1Y0EDY6</accession>
<dbReference type="InterPro" id="IPR010836">
    <property type="entry name" value="SapC"/>
</dbReference>
<evidence type="ECO:0000313" key="2">
    <source>
        <dbReference type="Proteomes" id="UP000195273"/>
    </source>
</evidence>
<dbReference type="OrthoDB" id="9806524at2"/>
<dbReference type="EMBL" id="CP021431">
    <property type="protein sequence ID" value="ARU01700.1"/>
    <property type="molecule type" value="Genomic_DNA"/>
</dbReference>
<dbReference type="RefSeq" id="WP_087208664.1">
    <property type="nucleotide sequence ID" value="NZ_CP021431.1"/>
</dbReference>
<gene>
    <name evidence="1" type="ORF">LOKVESSMR4R_02396</name>
</gene>
<name>A0A1Y0EDY6_9RHOB</name>
<proteinExistence type="predicted"/>
<evidence type="ECO:0000313" key="1">
    <source>
        <dbReference type="EMBL" id="ARU01700.1"/>
    </source>
</evidence>
<dbReference type="Proteomes" id="UP000195273">
    <property type="component" value="Chromosome"/>
</dbReference>
<protein>
    <submittedName>
        <fullName evidence="1">SapC</fullName>
    </submittedName>
</protein>